<feature type="compositionally biased region" description="Acidic residues" evidence="1">
    <location>
        <begin position="1"/>
        <end position="14"/>
    </location>
</feature>
<dbReference type="AlphaFoldDB" id="A0AAF0DTB4"/>
<evidence type="ECO:0000313" key="4">
    <source>
        <dbReference type="Proteomes" id="UP001216638"/>
    </source>
</evidence>
<evidence type="ECO:0000259" key="2">
    <source>
        <dbReference type="SMART" id="SM01406"/>
    </source>
</evidence>
<evidence type="ECO:0000256" key="1">
    <source>
        <dbReference type="SAM" id="MobiDB-lite"/>
    </source>
</evidence>
<gene>
    <name evidence="3" type="ORF">MBRA1_001931</name>
</gene>
<feature type="compositionally biased region" description="Acidic residues" evidence="1">
    <location>
        <begin position="112"/>
        <end position="128"/>
    </location>
</feature>
<feature type="region of interest" description="Disordered" evidence="1">
    <location>
        <begin position="1"/>
        <end position="247"/>
    </location>
</feature>
<sequence>MNDAEPFDETEETFAEAGVMDGEPESGSPSSSEEYASEEEEEEEEEEDELVDEMEDVEPIETNRRTRRPLRIKLSRSKPPSESTPNSTPSRRSGRRTTRTARARASSGMSDASDDDELAASDDSDELASESMDQPMTARQIARANRERGIQNEELVELPMGASPTHSLPEPTKRQKLSETELALRRSETARRRRNQSEKKLEDDKIETINRLLKKQAGKVRGKDRGDDTPDTNEARAKPRENGPLPMFRYISRADGALLAVPPGPPFVDDAEAGEGLYDHALRTAFGQSVETWTRAQ</sequence>
<feature type="compositionally biased region" description="Basic residues" evidence="1">
    <location>
        <begin position="65"/>
        <end position="76"/>
    </location>
</feature>
<name>A0AAF0DTB4_9BASI</name>
<dbReference type="SMART" id="SM01406">
    <property type="entry name" value="PAPA-1"/>
    <property type="match status" value="1"/>
</dbReference>
<evidence type="ECO:0000313" key="3">
    <source>
        <dbReference type="EMBL" id="WFC95284.1"/>
    </source>
</evidence>
<proteinExistence type="predicted"/>
<dbReference type="EMBL" id="CP119952">
    <property type="protein sequence ID" value="WFC95284.1"/>
    <property type="molecule type" value="Genomic_DNA"/>
</dbReference>
<dbReference type="GO" id="GO:0031011">
    <property type="term" value="C:Ino80 complex"/>
    <property type="evidence" value="ECO:0007669"/>
    <property type="project" value="InterPro"/>
</dbReference>
<reference evidence="3" key="1">
    <citation type="submission" date="2023-03" db="EMBL/GenBank/DDBJ databases">
        <title>Mating type loci evolution in Malassezia.</title>
        <authorList>
            <person name="Coelho M.A."/>
        </authorList>
    </citation>
    <scope>NUCLEOTIDE SEQUENCE</scope>
    <source>
        <strain evidence="3">CBS 14135</strain>
    </source>
</reference>
<feature type="compositionally biased region" description="Low complexity" evidence="1">
    <location>
        <begin position="80"/>
        <end position="91"/>
    </location>
</feature>
<dbReference type="PANTHER" id="PTHR21561">
    <property type="entry name" value="INO80 COMPLEX SUBUNIT B"/>
    <property type="match status" value="1"/>
</dbReference>
<dbReference type="InterPro" id="IPR029523">
    <property type="entry name" value="INO80B/Ies2"/>
</dbReference>
<feature type="compositionally biased region" description="Basic residues" evidence="1">
    <location>
        <begin position="92"/>
        <end position="102"/>
    </location>
</feature>
<feature type="compositionally biased region" description="Basic and acidic residues" evidence="1">
    <location>
        <begin position="221"/>
        <end position="241"/>
    </location>
</feature>
<dbReference type="InterPro" id="IPR006880">
    <property type="entry name" value="INO80B_C"/>
</dbReference>
<dbReference type="Pfam" id="PF04795">
    <property type="entry name" value="PAPA-1"/>
    <property type="match status" value="1"/>
</dbReference>
<dbReference type="Proteomes" id="UP001216638">
    <property type="component" value="Chromosome 2"/>
</dbReference>
<feature type="domain" description="INO80 complex subunit B-like conserved region" evidence="2">
    <location>
        <begin position="181"/>
        <end position="265"/>
    </location>
</feature>
<protein>
    <recommendedName>
        <fullName evidence="2">INO80 complex subunit B-like conserved region domain-containing protein</fullName>
    </recommendedName>
</protein>
<accession>A0AAF0DTB4</accession>
<feature type="compositionally biased region" description="Basic and acidic residues" evidence="1">
    <location>
        <begin position="171"/>
        <end position="208"/>
    </location>
</feature>
<organism evidence="3 4">
    <name type="scientific">Malassezia brasiliensis</name>
    <dbReference type="NCBI Taxonomy" id="1821822"/>
    <lineage>
        <taxon>Eukaryota</taxon>
        <taxon>Fungi</taxon>
        <taxon>Dikarya</taxon>
        <taxon>Basidiomycota</taxon>
        <taxon>Ustilaginomycotina</taxon>
        <taxon>Malasseziomycetes</taxon>
        <taxon>Malasseziales</taxon>
        <taxon>Malasseziaceae</taxon>
        <taxon>Malassezia</taxon>
    </lineage>
</organism>
<dbReference type="PANTHER" id="PTHR21561:SF12">
    <property type="entry name" value="INO80 COMPLEX SUBUNIT B"/>
    <property type="match status" value="1"/>
</dbReference>
<keyword evidence="4" id="KW-1185">Reference proteome</keyword>
<feature type="compositionally biased region" description="Low complexity" evidence="1">
    <location>
        <begin position="25"/>
        <end position="34"/>
    </location>
</feature>
<feature type="compositionally biased region" description="Acidic residues" evidence="1">
    <location>
        <begin position="35"/>
        <end position="59"/>
    </location>
</feature>
<dbReference type="GO" id="GO:0006338">
    <property type="term" value="P:chromatin remodeling"/>
    <property type="evidence" value="ECO:0007669"/>
    <property type="project" value="InterPro"/>
</dbReference>